<protein>
    <submittedName>
        <fullName evidence="3">RhlB, TDP-rhamnosyltransferase 1</fullName>
        <ecNumber evidence="3">2.4.1.-</ecNumber>
    </submittedName>
</protein>
<name>A0A0K8P8L7_PISS1</name>
<gene>
    <name evidence="3" type="ORF">ISF6_0400</name>
</gene>
<sequence length="433" mass="46350">MAADILILTFGSLGDVLPLAALGGRLVRRGHRVRLWCGELHRPMVARLGVEALALEPSPLPALAVQASPVKQSPQMWRRVEEGLQAGYAAIAAEADAAARTPGRAPPVLVASSFALAGRLAQERLGLPLATVHLSPMCLASFLDPPPIGDLVVPGWMPRPLRPLLGRTMERWLFDPVTARALNALRRDLGLPPVRHVLSRWLHSPQAVLGLFPDWFGWPQPDWPAATRLLDFPLADACDDPVLAAPDPALEAFLAAGAPPVVFYPGSARRQAGPFFDEALRACERGGRRALLLTRYREHVRAGAALPAWALQRDYVPLGPLLRRSAALVHCGGIGTLAQGLAAGCPQLLLPYTFDHFDNARRLRRLGLARASRRADWGGELDALLADRALHARCQADAGRIAPPGDALERAADAVERLAGQHAGPPAATATAG</sequence>
<evidence type="ECO:0000313" key="3">
    <source>
        <dbReference type="EMBL" id="GAP38981.1"/>
    </source>
</evidence>
<dbReference type="AlphaFoldDB" id="A0A0K8P8L7"/>
<accession>A0A0K8P8L7</accession>
<reference evidence="4" key="1">
    <citation type="submission" date="2015-07" db="EMBL/GenBank/DDBJ databases">
        <title>Discovery of a poly(ethylene terephthalate assimilation.</title>
        <authorList>
            <person name="Yoshida S."/>
            <person name="Hiraga K."/>
            <person name="Takehana T."/>
            <person name="Taniguchi I."/>
            <person name="Yamaji H."/>
            <person name="Maeda Y."/>
            <person name="Toyohara K."/>
            <person name="Miyamoto K."/>
            <person name="Kimura Y."/>
            <person name="Oda K."/>
        </authorList>
    </citation>
    <scope>NUCLEOTIDE SEQUENCE [LARGE SCALE GENOMIC DNA]</scope>
    <source>
        <strain evidence="4">NBRC 110686 / TISTR 2288 / 201-F6</strain>
    </source>
</reference>
<dbReference type="InterPro" id="IPR004276">
    <property type="entry name" value="GlycoTrans_28_N"/>
</dbReference>
<dbReference type="Gene3D" id="3.40.50.2000">
    <property type="entry name" value="Glycogen Phosphorylase B"/>
    <property type="match status" value="2"/>
</dbReference>
<evidence type="ECO:0000313" key="4">
    <source>
        <dbReference type="Proteomes" id="UP000037660"/>
    </source>
</evidence>
<dbReference type="Proteomes" id="UP000037660">
    <property type="component" value="Unassembled WGS sequence"/>
</dbReference>
<dbReference type="OrthoDB" id="9805366at2"/>
<dbReference type="PANTHER" id="PTHR48050">
    <property type="entry name" value="STEROL 3-BETA-GLUCOSYLTRANSFERASE"/>
    <property type="match status" value="1"/>
</dbReference>
<dbReference type="GO" id="GO:0016758">
    <property type="term" value="F:hexosyltransferase activity"/>
    <property type="evidence" value="ECO:0007669"/>
    <property type="project" value="InterPro"/>
</dbReference>
<organism evidence="3 4">
    <name type="scientific">Piscinibacter sakaiensis</name>
    <name type="common">Ideonella sakaiensis</name>
    <dbReference type="NCBI Taxonomy" id="1547922"/>
    <lineage>
        <taxon>Bacteria</taxon>
        <taxon>Pseudomonadati</taxon>
        <taxon>Pseudomonadota</taxon>
        <taxon>Betaproteobacteria</taxon>
        <taxon>Burkholderiales</taxon>
        <taxon>Sphaerotilaceae</taxon>
        <taxon>Piscinibacter</taxon>
    </lineage>
</organism>
<dbReference type="EC" id="2.4.1.-" evidence="3"/>
<proteinExistence type="predicted"/>
<dbReference type="Pfam" id="PF03033">
    <property type="entry name" value="Glyco_transf_28"/>
    <property type="match status" value="1"/>
</dbReference>
<keyword evidence="3" id="KW-0328">Glycosyltransferase</keyword>
<dbReference type="PANTHER" id="PTHR48050:SF13">
    <property type="entry name" value="STEROL 3-BETA-GLUCOSYLTRANSFERASE UGT80A2"/>
    <property type="match status" value="1"/>
</dbReference>
<dbReference type="STRING" id="1547922.ISF6_0400"/>
<dbReference type="Pfam" id="PF06722">
    <property type="entry name" value="EryCIII-like_C"/>
    <property type="match status" value="1"/>
</dbReference>
<dbReference type="GO" id="GO:0005975">
    <property type="term" value="P:carbohydrate metabolic process"/>
    <property type="evidence" value="ECO:0007669"/>
    <property type="project" value="InterPro"/>
</dbReference>
<evidence type="ECO:0000259" key="1">
    <source>
        <dbReference type="Pfam" id="PF03033"/>
    </source>
</evidence>
<dbReference type="SUPFAM" id="SSF53756">
    <property type="entry name" value="UDP-Glycosyltransferase/glycogen phosphorylase"/>
    <property type="match status" value="1"/>
</dbReference>
<dbReference type="GO" id="GO:1901137">
    <property type="term" value="P:carbohydrate derivative biosynthetic process"/>
    <property type="evidence" value="ECO:0007669"/>
    <property type="project" value="UniProtKB-ARBA"/>
</dbReference>
<dbReference type="InterPro" id="IPR010610">
    <property type="entry name" value="EryCIII-like_C"/>
</dbReference>
<feature type="domain" description="Erythromycin biosynthesis protein CIII-like C-terminal" evidence="2">
    <location>
        <begin position="305"/>
        <end position="368"/>
    </location>
</feature>
<dbReference type="RefSeq" id="WP_054022811.1">
    <property type="nucleotide sequence ID" value="NZ_BBYR01000111.1"/>
</dbReference>
<feature type="domain" description="Glycosyltransferase family 28 N-terminal" evidence="1">
    <location>
        <begin position="5"/>
        <end position="138"/>
    </location>
</feature>
<evidence type="ECO:0000259" key="2">
    <source>
        <dbReference type="Pfam" id="PF06722"/>
    </source>
</evidence>
<keyword evidence="3" id="KW-0808">Transferase</keyword>
<dbReference type="InterPro" id="IPR050426">
    <property type="entry name" value="Glycosyltransferase_28"/>
</dbReference>
<keyword evidence="4" id="KW-1185">Reference proteome</keyword>
<comment type="caution">
    <text evidence="3">The sequence shown here is derived from an EMBL/GenBank/DDBJ whole genome shotgun (WGS) entry which is preliminary data.</text>
</comment>
<dbReference type="EMBL" id="BBYR01000111">
    <property type="protein sequence ID" value="GAP38981.1"/>
    <property type="molecule type" value="Genomic_DNA"/>
</dbReference>
<reference evidence="3 4" key="2">
    <citation type="journal article" date="2016" name="Science">
        <title>A bacterium that degrades and assimilates poly(ethylene terephthalate).</title>
        <authorList>
            <person name="Yoshida S."/>
            <person name="Hiraga K."/>
            <person name="Takehana T."/>
            <person name="Taniguchi I."/>
            <person name="Yamaji H."/>
            <person name="Maeda Y."/>
            <person name="Toyohara K."/>
            <person name="Miyamoto K."/>
            <person name="Kimura Y."/>
            <person name="Oda K."/>
        </authorList>
    </citation>
    <scope>NUCLEOTIDE SEQUENCE [LARGE SCALE GENOMIC DNA]</scope>
    <source>
        <strain evidence="4">NBRC 110686 / TISTR 2288 / 201-F6</strain>
    </source>
</reference>